<dbReference type="PRINTS" id="PR00299">
    <property type="entry name" value="ACRYSTALLIN"/>
</dbReference>
<dbReference type="InterPro" id="IPR008978">
    <property type="entry name" value="HSP20-like_chaperone"/>
</dbReference>
<dbReference type="KEGG" id="bbel:109484207"/>
<dbReference type="Pfam" id="PF00011">
    <property type="entry name" value="HSP20"/>
    <property type="match status" value="1"/>
</dbReference>
<protein>
    <submittedName>
        <fullName evidence="5">Alpha-crystallin B chain-like</fullName>
    </submittedName>
</protein>
<dbReference type="GO" id="GO:0005634">
    <property type="term" value="C:nucleus"/>
    <property type="evidence" value="ECO:0007669"/>
    <property type="project" value="TreeGrafter"/>
</dbReference>
<dbReference type="SUPFAM" id="SSF49764">
    <property type="entry name" value="HSP20-like chaperones"/>
    <property type="match status" value="1"/>
</dbReference>
<evidence type="ECO:0000313" key="4">
    <source>
        <dbReference type="Proteomes" id="UP000515135"/>
    </source>
</evidence>
<dbReference type="GeneID" id="109484207"/>
<dbReference type="AlphaFoldDB" id="A0A6P5AA12"/>
<dbReference type="GO" id="GO:0042026">
    <property type="term" value="P:protein refolding"/>
    <property type="evidence" value="ECO:0007669"/>
    <property type="project" value="TreeGrafter"/>
</dbReference>
<dbReference type="GO" id="GO:0009408">
    <property type="term" value="P:response to heat"/>
    <property type="evidence" value="ECO:0007669"/>
    <property type="project" value="TreeGrafter"/>
</dbReference>
<dbReference type="PANTHER" id="PTHR45640">
    <property type="entry name" value="HEAT SHOCK PROTEIN HSP-12.2-RELATED"/>
    <property type="match status" value="1"/>
</dbReference>
<dbReference type="RefSeq" id="XP_019643054.1">
    <property type="nucleotide sequence ID" value="XM_019787495.1"/>
</dbReference>
<dbReference type="PANTHER" id="PTHR45640:SF26">
    <property type="entry name" value="RE23625P"/>
    <property type="match status" value="1"/>
</dbReference>
<keyword evidence="4" id="KW-1185">Reference proteome</keyword>
<feature type="domain" description="SHSP" evidence="3">
    <location>
        <begin position="76"/>
        <end position="185"/>
    </location>
</feature>
<sequence>MAEGGRPGSAVYLSPGHFNYEPVSPTAVLGPLWSRTFSFDFPKYHSRLLDQAFGEGLTFADFGPPTSPGGYLIPRRRLKSDKEGFSEVRVEDGKFVARLDVSAFSSGDLTVKTIDNKVHVHGKHEETQDQHGLVSREFNRQYLLPEGVDPLTVTSNLAEDGVLTVEAPLPKPVEDKPRSRVVSVLTTQVGPASQKVTEKQEHWKTEYEDVDSAMGFM</sequence>
<gene>
    <name evidence="5" type="primary">LOC109484207</name>
</gene>
<evidence type="ECO:0000313" key="5">
    <source>
        <dbReference type="RefSeq" id="XP_019643054.1"/>
    </source>
</evidence>
<comment type="similarity">
    <text evidence="1 2">Belongs to the small heat shock protein (HSP20) family.</text>
</comment>
<dbReference type="InterPro" id="IPR001436">
    <property type="entry name" value="Alpha-crystallin/sHSP_animal"/>
</dbReference>
<reference evidence="5" key="1">
    <citation type="submission" date="2025-08" db="UniProtKB">
        <authorList>
            <consortium name="RefSeq"/>
        </authorList>
    </citation>
    <scope>IDENTIFICATION</scope>
    <source>
        <tissue evidence="5">Gonad</tissue>
    </source>
</reference>
<accession>A0A6P5AA12</accession>
<evidence type="ECO:0000256" key="1">
    <source>
        <dbReference type="PROSITE-ProRule" id="PRU00285"/>
    </source>
</evidence>
<dbReference type="CDD" id="cd06526">
    <property type="entry name" value="metazoan_ACD"/>
    <property type="match status" value="1"/>
</dbReference>
<dbReference type="GO" id="GO:0043066">
    <property type="term" value="P:negative regulation of apoptotic process"/>
    <property type="evidence" value="ECO:0007669"/>
    <property type="project" value="TreeGrafter"/>
</dbReference>
<dbReference type="OrthoDB" id="1431247at2759"/>
<dbReference type="InterPro" id="IPR002068">
    <property type="entry name" value="A-crystallin/Hsp20_dom"/>
</dbReference>
<dbReference type="Gene3D" id="2.60.40.790">
    <property type="match status" value="1"/>
</dbReference>
<dbReference type="PROSITE" id="PS01031">
    <property type="entry name" value="SHSP"/>
    <property type="match status" value="1"/>
</dbReference>
<dbReference type="Proteomes" id="UP000515135">
    <property type="component" value="Unplaced"/>
</dbReference>
<dbReference type="GO" id="GO:0051082">
    <property type="term" value="F:unfolded protein binding"/>
    <property type="evidence" value="ECO:0007669"/>
    <property type="project" value="TreeGrafter"/>
</dbReference>
<organism evidence="4 5">
    <name type="scientific">Branchiostoma belcheri</name>
    <name type="common">Amphioxus</name>
    <dbReference type="NCBI Taxonomy" id="7741"/>
    <lineage>
        <taxon>Eukaryota</taxon>
        <taxon>Metazoa</taxon>
        <taxon>Chordata</taxon>
        <taxon>Cephalochordata</taxon>
        <taxon>Leptocardii</taxon>
        <taxon>Amphioxiformes</taxon>
        <taxon>Branchiostomatidae</taxon>
        <taxon>Branchiostoma</taxon>
    </lineage>
</organism>
<evidence type="ECO:0000256" key="2">
    <source>
        <dbReference type="RuleBase" id="RU003616"/>
    </source>
</evidence>
<evidence type="ECO:0000259" key="3">
    <source>
        <dbReference type="PROSITE" id="PS01031"/>
    </source>
</evidence>
<proteinExistence type="inferred from homology"/>
<name>A0A6P5AA12_BRABE</name>
<dbReference type="GO" id="GO:0005737">
    <property type="term" value="C:cytoplasm"/>
    <property type="evidence" value="ECO:0007669"/>
    <property type="project" value="TreeGrafter"/>
</dbReference>